<evidence type="ECO:0000313" key="2">
    <source>
        <dbReference type="Proteomes" id="UP000006327"/>
    </source>
</evidence>
<proteinExistence type="predicted"/>
<dbReference type="EMBL" id="BAEO01000007">
    <property type="protein sequence ID" value="GAC17424.1"/>
    <property type="molecule type" value="Genomic_DNA"/>
</dbReference>
<dbReference type="AlphaFoldDB" id="K6X9Y0"/>
<keyword evidence="2" id="KW-1185">Reference proteome</keyword>
<organism evidence="1 2">
    <name type="scientific">Paraglaciecola arctica BSs20135</name>
    <dbReference type="NCBI Taxonomy" id="493475"/>
    <lineage>
        <taxon>Bacteria</taxon>
        <taxon>Pseudomonadati</taxon>
        <taxon>Pseudomonadota</taxon>
        <taxon>Gammaproteobacteria</taxon>
        <taxon>Alteromonadales</taxon>
        <taxon>Alteromonadaceae</taxon>
        <taxon>Paraglaciecola</taxon>
    </lineage>
</organism>
<dbReference type="STRING" id="493475.GARC_0442"/>
<sequence>MSRREECDKCKADQHVCEMCLYFVRGRCDEERAEHISDTERANFCDYFKPNNKVVKAGDKQKADNAKAELAALFGDQLPEKSLVDESLSPAELADKKLREMLNGF</sequence>
<comment type="caution">
    <text evidence="1">The sequence shown here is derived from an EMBL/GenBank/DDBJ whole genome shotgun (WGS) entry which is preliminary data.</text>
</comment>
<gene>
    <name evidence="1" type="ORF">GARC_0442</name>
</gene>
<evidence type="ECO:0000313" key="1">
    <source>
        <dbReference type="EMBL" id="GAC17424.1"/>
    </source>
</evidence>
<reference evidence="1 2" key="1">
    <citation type="journal article" date="2017" name="Antonie Van Leeuwenhoek">
        <title>Rhizobium rhizosphaerae sp. nov., a novel species isolated from rice rhizosphere.</title>
        <authorList>
            <person name="Zhao J.J."/>
            <person name="Zhang J."/>
            <person name="Zhang R.J."/>
            <person name="Zhang C.W."/>
            <person name="Yin H.Q."/>
            <person name="Zhang X.X."/>
        </authorList>
    </citation>
    <scope>NUCLEOTIDE SEQUENCE [LARGE SCALE GENOMIC DNA]</scope>
    <source>
        <strain evidence="1 2">BSs20135</strain>
    </source>
</reference>
<name>K6X9Y0_9ALTE</name>
<accession>K6X9Y0</accession>
<protein>
    <submittedName>
        <fullName evidence="1">Uncharacterized protein</fullName>
    </submittedName>
</protein>
<dbReference type="Proteomes" id="UP000006327">
    <property type="component" value="Unassembled WGS sequence"/>
</dbReference>